<gene>
    <name evidence="2" type="ORF">EV356DRAFT_529442</name>
</gene>
<evidence type="ECO:0000313" key="2">
    <source>
        <dbReference type="EMBL" id="KAF2238468.1"/>
    </source>
</evidence>
<protein>
    <submittedName>
        <fullName evidence="2">Uncharacterized protein</fullName>
    </submittedName>
</protein>
<feature type="region of interest" description="Disordered" evidence="1">
    <location>
        <begin position="68"/>
        <end position="93"/>
    </location>
</feature>
<sequence>MASASLFQLKLLDKEMGPAVETTSFLFLLLAFALFALSTLPETQFPIEAPHSKKASTNVIICSSSFYTTKEEKRGKGPAPPSKTGPSASATLTSAPPSAFAPLWPPQFPALLCAASLCRTPGLLAKSALSGAGRVPSGTSLARLKGPA</sequence>
<keyword evidence="3" id="KW-1185">Reference proteome</keyword>
<evidence type="ECO:0000256" key="1">
    <source>
        <dbReference type="SAM" id="MobiDB-lite"/>
    </source>
</evidence>
<accession>A0A6A6HKY0</accession>
<dbReference type="AlphaFoldDB" id="A0A6A6HKY0"/>
<proteinExistence type="predicted"/>
<reference evidence="2" key="1">
    <citation type="journal article" date="2020" name="Stud. Mycol.">
        <title>101 Dothideomycetes genomes: a test case for predicting lifestyles and emergence of pathogens.</title>
        <authorList>
            <person name="Haridas S."/>
            <person name="Albert R."/>
            <person name="Binder M."/>
            <person name="Bloem J."/>
            <person name="Labutti K."/>
            <person name="Salamov A."/>
            <person name="Andreopoulos B."/>
            <person name="Baker S."/>
            <person name="Barry K."/>
            <person name="Bills G."/>
            <person name="Bluhm B."/>
            <person name="Cannon C."/>
            <person name="Castanera R."/>
            <person name="Culley D."/>
            <person name="Daum C."/>
            <person name="Ezra D."/>
            <person name="Gonzalez J."/>
            <person name="Henrissat B."/>
            <person name="Kuo A."/>
            <person name="Liang C."/>
            <person name="Lipzen A."/>
            <person name="Lutzoni F."/>
            <person name="Magnuson J."/>
            <person name="Mondo S."/>
            <person name="Nolan M."/>
            <person name="Ohm R."/>
            <person name="Pangilinan J."/>
            <person name="Park H.-J."/>
            <person name="Ramirez L."/>
            <person name="Alfaro M."/>
            <person name="Sun H."/>
            <person name="Tritt A."/>
            <person name="Yoshinaga Y."/>
            <person name="Zwiers L.-H."/>
            <person name="Turgeon B."/>
            <person name="Goodwin S."/>
            <person name="Spatafora J."/>
            <person name="Crous P."/>
            <person name="Grigoriev I."/>
        </authorList>
    </citation>
    <scope>NUCLEOTIDE SEQUENCE</scope>
    <source>
        <strain evidence="2">Tuck. ex Michener</strain>
    </source>
</reference>
<feature type="region of interest" description="Disordered" evidence="1">
    <location>
        <begin position="129"/>
        <end position="148"/>
    </location>
</feature>
<name>A0A6A6HKY0_VIRVR</name>
<dbReference type="Proteomes" id="UP000800092">
    <property type="component" value="Unassembled WGS sequence"/>
</dbReference>
<dbReference type="EMBL" id="ML991776">
    <property type="protein sequence ID" value="KAF2238468.1"/>
    <property type="molecule type" value="Genomic_DNA"/>
</dbReference>
<organism evidence="2 3">
    <name type="scientific">Viridothelium virens</name>
    <name type="common">Speckled blister lichen</name>
    <name type="synonym">Trypethelium virens</name>
    <dbReference type="NCBI Taxonomy" id="1048519"/>
    <lineage>
        <taxon>Eukaryota</taxon>
        <taxon>Fungi</taxon>
        <taxon>Dikarya</taxon>
        <taxon>Ascomycota</taxon>
        <taxon>Pezizomycotina</taxon>
        <taxon>Dothideomycetes</taxon>
        <taxon>Dothideomycetes incertae sedis</taxon>
        <taxon>Trypetheliales</taxon>
        <taxon>Trypetheliaceae</taxon>
        <taxon>Viridothelium</taxon>
    </lineage>
</organism>
<evidence type="ECO:0000313" key="3">
    <source>
        <dbReference type="Proteomes" id="UP000800092"/>
    </source>
</evidence>